<dbReference type="Proteomes" id="UP000316079">
    <property type="component" value="Unassembled WGS sequence"/>
</dbReference>
<keyword evidence="2" id="KW-1185">Reference proteome</keyword>
<sequence>MDNRRAIKYLTVKKVIRRPLKFHVNDLKLQFLKPQTLTSQKLLLTVRHQALVMKSPKKTLARVRI</sequence>
<dbReference type="EMBL" id="SRMA01024126">
    <property type="protein sequence ID" value="TRZ01273.1"/>
    <property type="molecule type" value="Genomic_DNA"/>
</dbReference>
<organism evidence="1 2">
    <name type="scientific">Danionella cerebrum</name>
    <dbReference type="NCBI Taxonomy" id="2873325"/>
    <lineage>
        <taxon>Eukaryota</taxon>
        <taxon>Metazoa</taxon>
        <taxon>Chordata</taxon>
        <taxon>Craniata</taxon>
        <taxon>Vertebrata</taxon>
        <taxon>Euteleostomi</taxon>
        <taxon>Actinopterygii</taxon>
        <taxon>Neopterygii</taxon>
        <taxon>Teleostei</taxon>
        <taxon>Ostariophysi</taxon>
        <taxon>Cypriniformes</taxon>
        <taxon>Danionidae</taxon>
        <taxon>Danioninae</taxon>
        <taxon>Danionella</taxon>
    </lineage>
</organism>
<evidence type="ECO:0000313" key="1">
    <source>
        <dbReference type="EMBL" id="TRZ01273.1"/>
    </source>
</evidence>
<reference evidence="1" key="2">
    <citation type="submission" date="2019-04" db="EMBL/GenBank/DDBJ databases">
        <authorList>
            <person name="Kadobianskyi M."/>
            <person name="Schulze L."/>
            <person name="Schuelke M."/>
            <person name="Judkewitz B."/>
        </authorList>
    </citation>
    <scope>NUCLEOTIDE SEQUENCE</scope>
    <source>
        <strain evidence="1">Bolton</strain>
        <tissue evidence="1">Whole-body</tissue>
    </source>
</reference>
<comment type="caution">
    <text evidence="1">The sequence shown here is derived from an EMBL/GenBank/DDBJ whole genome shotgun (WGS) entry which is preliminary data.</text>
</comment>
<evidence type="ECO:0000313" key="2">
    <source>
        <dbReference type="Proteomes" id="UP000316079"/>
    </source>
</evidence>
<gene>
    <name evidence="1" type="ORF">DNTS_030118</name>
</gene>
<name>A0A553RGF9_9TELE</name>
<proteinExistence type="predicted"/>
<dbReference type="AlphaFoldDB" id="A0A553RGF9"/>
<reference evidence="1 2" key="1">
    <citation type="journal article" date="2019" name="Sci. Data">
        <title>Hybrid genome assembly and annotation of Danionella translucida.</title>
        <authorList>
            <person name="Kadobianskyi M."/>
            <person name="Schulze L."/>
            <person name="Schuelke M."/>
            <person name="Judkewitz B."/>
        </authorList>
    </citation>
    <scope>NUCLEOTIDE SEQUENCE [LARGE SCALE GENOMIC DNA]</scope>
    <source>
        <strain evidence="1 2">Bolton</strain>
    </source>
</reference>
<dbReference type="EMBL" id="SRMA01024126">
    <property type="protein sequence ID" value="TRZ01274.1"/>
    <property type="molecule type" value="Genomic_DNA"/>
</dbReference>
<protein>
    <submittedName>
        <fullName evidence="1">Uncharacterized protein</fullName>
    </submittedName>
</protein>
<accession>A0A553RGF9</accession>